<dbReference type="PANTHER" id="PTHR43451:SF1">
    <property type="entry name" value="ACETYLTRANSFERASE"/>
    <property type="match status" value="1"/>
</dbReference>
<protein>
    <submittedName>
        <fullName evidence="2">GNAT family N-acetyltransferase</fullName>
        <ecNumber evidence="2">2.3.1.-</ecNumber>
    </submittedName>
</protein>
<organism evidence="2 3">
    <name type="scientific">Providencia zhijiangensis</name>
    <dbReference type="NCBI Taxonomy" id="3053982"/>
    <lineage>
        <taxon>Bacteria</taxon>
        <taxon>Pseudomonadati</taxon>
        <taxon>Pseudomonadota</taxon>
        <taxon>Gammaproteobacteria</taxon>
        <taxon>Enterobacterales</taxon>
        <taxon>Morganellaceae</taxon>
        <taxon>Providencia</taxon>
    </lineage>
</organism>
<dbReference type="EMBL" id="CP135990">
    <property type="protein sequence ID" value="WPA93298.1"/>
    <property type="molecule type" value="Genomic_DNA"/>
</dbReference>
<dbReference type="InterPro" id="IPR016181">
    <property type="entry name" value="Acyl_CoA_acyltransferase"/>
</dbReference>
<dbReference type="EC" id="2.3.1.-" evidence="2"/>
<dbReference type="PROSITE" id="PS51186">
    <property type="entry name" value="GNAT"/>
    <property type="match status" value="1"/>
</dbReference>
<evidence type="ECO:0000313" key="3">
    <source>
        <dbReference type="Proteomes" id="UP001302443"/>
    </source>
</evidence>
<keyword evidence="2" id="KW-0012">Acyltransferase</keyword>
<feature type="domain" description="N-acetyltransferase" evidence="1">
    <location>
        <begin position="3"/>
        <end position="153"/>
    </location>
</feature>
<gene>
    <name evidence="2" type="ORF">QS795_005880</name>
</gene>
<accession>A0ABZ0N6W2</accession>
<proteinExistence type="predicted"/>
<dbReference type="Pfam" id="PF13673">
    <property type="entry name" value="Acetyltransf_10"/>
    <property type="match status" value="1"/>
</dbReference>
<evidence type="ECO:0000313" key="2">
    <source>
        <dbReference type="EMBL" id="WPA93298.1"/>
    </source>
</evidence>
<keyword evidence="2" id="KW-0808">Transferase</keyword>
<reference evidence="2 3" key="1">
    <citation type="submission" date="2023-09" db="EMBL/GenBank/DDBJ databases">
        <title>Genomic Revisitation and Reclassification of the Genus Providencia.</title>
        <authorList>
            <person name="Dong X."/>
        </authorList>
    </citation>
    <scope>NUCLEOTIDE SEQUENCE [LARGE SCALE GENOMIC DNA]</scope>
    <source>
        <strain evidence="2 3">D4759</strain>
    </source>
</reference>
<keyword evidence="3" id="KW-1185">Reference proteome</keyword>
<dbReference type="Gene3D" id="3.40.630.30">
    <property type="match status" value="1"/>
</dbReference>
<sequence length="154" mass="18125">MKIKIKPYQPQNAEKLHEIFYISVHRVAATYYTEKQLEAWAPDSYEREQWQNKMDSLKPFIAYIDEEIVGYADLQDDGYIDHFFVAKPRYGIGSALMNKILEVANTKSINKLWSHVSLSAEEFFKNHQFEIIERREVIVKGVLLHNAMMVRLTL</sequence>
<dbReference type="InterPro" id="IPR000182">
    <property type="entry name" value="GNAT_dom"/>
</dbReference>
<name>A0ABZ0N6W2_9GAMM</name>
<dbReference type="CDD" id="cd04301">
    <property type="entry name" value="NAT_SF"/>
    <property type="match status" value="1"/>
</dbReference>
<dbReference type="GO" id="GO:0016746">
    <property type="term" value="F:acyltransferase activity"/>
    <property type="evidence" value="ECO:0007669"/>
    <property type="project" value="UniProtKB-KW"/>
</dbReference>
<dbReference type="SUPFAM" id="SSF55729">
    <property type="entry name" value="Acyl-CoA N-acyltransferases (Nat)"/>
    <property type="match status" value="1"/>
</dbReference>
<dbReference type="Proteomes" id="UP001302443">
    <property type="component" value="Chromosome"/>
</dbReference>
<dbReference type="InterPro" id="IPR052564">
    <property type="entry name" value="N-acetyltrans/Recomb-assoc"/>
</dbReference>
<dbReference type="PANTHER" id="PTHR43451">
    <property type="entry name" value="ACETYLTRANSFERASE (GNAT) FAMILY PROTEIN"/>
    <property type="match status" value="1"/>
</dbReference>
<evidence type="ECO:0000259" key="1">
    <source>
        <dbReference type="PROSITE" id="PS51186"/>
    </source>
</evidence>
<dbReference type="RefSeq" id="WP_286269191.1">
    <property type="nucleotide sequence ID" value="NZ_CP135990.1"/>
</dbReference>